<evidence type="ECO:0000256" key="4">
    <source>
        <dbReference type="SAM" id="MobiDB-lite"/>
    </source>
</evidence>
<dbReference type="InterPro" id="IPR001911">
    <property type="entry name" value="Ribosomal_bS21"/>
</dbReference>
<dbReference type="Proteomes" id="UP000054270">
    <property type="component" value="Unassembled WGS sequence"/>
</dbReference>
<keyword evidence="6" id="KW-1185">Reference proteome</keyword>
<gene>
    <name evidence="5" type="ORF">HYPSUDRAFT_150940</name>
</gene>
<dbReference type="Pfam" id="PF01165">
    <property type="entry name" value="Ribosomal_S21"/>
    <property type="match status" value="1"/>
</dbReference>
<dbReference type="InterPro" id="IPR052837">
    <property type="entry name" value="Mitoribosomal_bS21"/>
</dbReference>
<evidence type="ECO:0000256" key="2">
    <source>
        <dbReference type="ARBA" id="ARBA00022980"/>
    </source>
</evidence>
<accession>A0A0D2LSZ2</accession>
<dbReference type="PANTHER" id="PTHR41237">
    <property type="entry name" value="37S RIBOSOMAL PROTEIN MRP21, MITOCHONDRIAL"/>
    <property type="match status" value="1"/>
</dbReference>
<keyword evidence="3" id="KW-0687">Ribonucleoprotein</keyword>
<feature type="region of interest" description="Disordered" evidence="4">
    <location>
        <begin position="1"/>
        <end position="46"/>
    </location>
</feature>
<name>A0A0D2LSZ2_HYPSF</name>
<evidence type="ECO:0008006" key="7">
    <source>
        <dbReference type="Google" id="ProtNLM"/>
    </source>
</evidence>
<evidence type="ECO:0000313" key="6">
    <source>
        <dbReference type="Proteomes" id="UP000054270"/>
    </source>
</evidence>
<dbReference type="AlphaFoldDB" id="A0A0D2LSZ2"/>
<sequence>MTDAVSSIAKAHVREHTPDQKWESRSRRALEDALTDPPDDAYAGRSVRNTGNLAATFRTLQDILTRNKVQQTLRMTQRHEKKGVKRRRLQSERWRKQFANEVRKKVQLVIKIRNRGA</sequence>
<feature type="compositionally biased region" description="Basic and acidic residues" evidence="4">
    <location>
        <begin position="12"/>
        <end position="31"/>
    </location>
</feature>
<dbReference type="OrthoDB" id="2501249at2759"/>
<dbReference type="GO" id="GO:0070124">
    <property type="term" value="P:mitochondrial translational initiation"/>
    <property type="evidence" value="ECO:0007669"/>
    <property type="project" value="TreeGrafter"/>
</dbReference>
<protein>
    <recommendedName>
        <fullName evidence="7">Ribosomal protein S21</fullName>
    </recommendedName>
</protein>
<evidence type="ECO:0000256" key="1">
    <source>
        <dbReference type="ARBA" id="ARBA00006640"/>
    </source>
</evidence>
<dbReference type="GO" id="GO:0005763">
    <property type="term" value="C:mitochondrial small ribosomal subunit"/>
    <property type="evidence" value="ECO:0007669"/>
    <property type="project" value="TreeGrafter"/>
</dbReference>
<evidence type="ECO:0000256" key="3">
    <source>
        <dbReference type="ARBA" id="ARBA00023274"/>
    </source>
</evidence>
<keyword evidence="2" id="KW-0689">Ribosomal protein</keyword>
<dbReference type="PANTHER" id="PTHR41237:SF1">
    <property type="entry name" value="SMALL RIBOSOMAL SUBUNIT PROTEIN BS21M"/>
    <property type="match status" value="1"/>
</dbReference>
<dbReference type="EMBL" id="KN817702">
    <property type="protein sequence ID" value="KJA13963.1"/>
    <property type="molecule type" value="Genomic_DNA"/>
</dbReference>
<proteinExistence type="inferred from homology"/>
<dbReference type="GO" id="GO:0003735">
    <property type="term" value="F:structural constituent of ribosome"/>
    <property type="evidence" value="ECO:0007669"/>
    <property type="project" value="InterPro"/>
</dbReference>
<evidence type="ECO:0000313" key="5">
    <source>
        <dbReference type="EMBL" id="KJA13963.1"/>
    </source>
</evidence>
<comment type="similarity">
    <text evidence="1">Belongs to the bacterial ribosomal protein bS21 family.</text>
</comment>
<organism evidence="5 6">
    <name type="scientific">Hypholoma sublateritium (strain FD-334 SS-4)</name>
    <dbReference type="NCBI Taxonomy" id="945553"/>
    <lineage>
        <taxon>Eukaryota</taxon>
        <taxon>Fungi</taxon>
        <taxon>Dikarya</taxon>
        <taxon>Basidiomycota</taxon>
        <taxon>Agaricomycotina</taxon>
        <taxon>Agaricomycetes</taxon>
        <taxon>Agaricomycetidae</taxon>
        <taxon>Agaricales</taxon>
        <taxon>Agaricineae</taxon>
        <taxon>Strophariaceae</taxon>
        <taxon>Hypholoma</taxon>
    </lineage>
</organism>
<dbReference type="OMA" id="DEAWTKK"/>
<dbReference type="STRING" id="945553.A0A0D2LSZ2"/>
<reference evidence="6" key="1">
    <citation type="submission" date="2014-04" db="EMBL/GenBank/DDBJ databases">
        <title>Evolutionary Origins and Diversification of the Mycorrhizal Mutualists.</title>
        <authorList>
            <consortium name="DOE Joint Genome Institute"/>
            <consortium name="Mycorrhizal Genomics Consortium"/>
            <person name="Kohler A."/>
            <person name="Kuo A."/>
            <person name="Nagy L.G."/>
            <person name="Floudas D."/>
            <person name="Copeland A."/>
            <person name="Barry K.W."/>
            <person name="Cichocki N."/>
            <person name="Veneault-Fourrey C."/>
            <person name="LaButti K."/>
            <person name="Lindquist E.A."/>
            <person name="Lipzen A."/>
            <person name="Lundell T."/>
            <person name="Morin E."/>
            <person name="Murat C."/>
            <person name="Riley R."/>
            <person name="Ohm R."/>
            <person name="Sun H."/>
            <person name="Tunlid A."/>
            <person name="Henrissat B."/>
            <person name="Grigoriev I.V."/>
            <person name="Hibbett D.S."/>
            <person name="Martin F."/>
        </authorList>
    </citation>
    <scope>NUCLEOTIDE SEQUENCE [LARGE SCALE GENOMIC DNA]</scope>
    <source>
        <strain evidence="6">FD-334 SS-4</strain>
    </source>
</reference>